<sequence length="112" mass="11778">MTIDTGEERSVVGHALSGALSAGMVSGTLNYNRYRQEKMSKEQALKNTLKLTLQGGIVTASAIAASNYVGRNSYLGVLTAVSLGVAGIYGVEKLYEKSLNANEALPTPLKGE</sequence>
<dbReference type="Proteomes" id="UP000231638">
    <property type="component" value="Unassembled WGS sequence"/>
</dbReference>
<dbReference type="InterPro" id="IPR058956">
    <property type="entry name" value="MamC"/>
</dbReference>
<keyword evidence="1" id="KW-0472">Membrane</keyword>
<name>A0A2D3WH72_9BACT</name>
<proteinExistence type="predicted"/>
<organism evidence="2 3">
    <name type="scientific">Sulfurospirillum cavolei</name>
    <dbReference type="NCBI Taxonomy" id="366522"/>
    <lineage>
        <taxon>Bacteria</taxon>
        <taxon>Pseudomonadati</taxon>
        <taxon>Campylobacterota</taxon>
        <taxon>Epsilonproteobacteria</taxon>
        <taxon>Campylobacterales</taxon>
        <taxon>Sulfurospirillaceae</taxon>
        <taxon>Sulfurospirillum</taxon>
    </lineage>
</organism>
<evidence type="ECO:0000256" key="1">
    <source>
        <dbReference type="SAM" id="Phobius"/>
    </source>
</evidence>
<protein>
    <submittedName>
        <fullName evidence="2">Uncharacterized protein</fullName>
    </submittedName>
</protein>
<comment type="caution">
    <text evidence="2">The sequence shown here is derived from an EMBL/GenBank/DDBJ whole genome shotgun (WGS) entry which is preliminary data.</text>
</comment>
<keyword evidence="1" id="KW-0812">Transmembrane</keyword>
<gene>
    <name evidence="2" type="ORF">CFH80_01620</name>
</gene>
<feature type="transmembrane region" description="Helical" evidence="1">
    <location>
        <begin position="12"/>
        <end position="31"/>
    </location>
</feature>
<feature type="transmembrane region" description="Helical" evidence="1">
    <location>
        <begin position="74"/>
        <end position="91"/>
    </location>
</feature>
<keyword evidence="1" id="KW-1133">Transmembrane helix</keyword>
<dbReference type="Pfam" id="PF26373">
    <property type="entry name" value="MamC"/>
    <property type="match status" value="1"/>
</dbReference>
<reference evidence="2 3" key="1">
    <citation type="journal article" date="2017" name="Front. Microbiol.">
        <title>Comparative Genomic Analysis of the Class Epsilonproteobacteria and Proposed Reclassification to Epsilonbacteraeota (phyl. nov.).</title>
        <authorList>
            <person name="Waite D.W."/>
            <person name="Vanwonterghem I."/>
            <person name="Rinke C."/>
            <person name="Parks D.H."/>
            <person name="Zhang Y."/>
            <person name="Takai K."/>
            <person name="Sievert S.M."/>
            <person name="Simon J."/>
            <person name="Campbell B.J."/>
            <person name="Hanson T.E."/>
            <person name="Woyke T."/>
            <person name="Klotz M.G."/>
            <person name="Hugenholtz P."/>
        </authorList>
    </citation>
    <scope>NUCLEOTIDE SEQUENCE [LARGE SCALE GENOMIC DNA]</scope>
    <source>
        <strain evidence="2">UBA11420</strain>
    </source>
</reference>
<dbReference type="EMBL" id="DLUG01000047">
    <property type="protein sequence ID" value="DAB37054.1"/>
    <property type="molecule type" value="Genomic_DNA"/>
</dbReference>
<dbReference type="AlphaFoldDB" id="A0A2D3WH72"/>
<evidence type="ECO:0000313" key="2">
    <source>
        <dbReference type="EMBL" id="DAB37054.1"/>
    </source>
</evidence>
<evidence type="ECO:0000313" key="3">
    <source>
        <dbReference type="Proteomes" id="UP000231638"/>
    </source>
</evidence>
<accession>A0A2D3WH72</accession>